<evidence type="ECO:0000256" key="1">
    <source>
        <dbReference type="ARBA" id="ARBA00005194"/>
    </source>
</evidence>
<dbReference type="KEGG" id="meiy:MIN45_P2260"/>
<dbReference type="SUPFAM" id="SSF53901">
    <property type="entry name" value="Thiolase-like"/>
    <property type="match status" value="3"/>
</dbReference>
<keyword evidence="3 4" id="KW-0808">Transferase</keyword>
<dbReference type="InterPro" id="IPR018201">
    <property type="entry name" value="Ketoacyl_synth_AS"/>
</dbReference>
<sequence>MRPVAITTWQVLGAAGAGRQALLAAILANKPCLRPIHLLPLPFPTLVGEYPDPLPPLPPELARYECRNARLARAALEQDGFRHRIAAALDRYGAVRVGLVLGTSTSGIYDSEAAYRHFVAHGEMPADFDFIHRHAVHATAEAMARDLGLAGPVLAVSTACSSSAKALGTARRLLLTDICDAVLVAGVDTLCSLTLFGFHSLGLVAEAACRPLDADRCGINIGEAAALLLLEKAAKANRACPRLLAVGESSDAHHMAAPDPEGRGAEAAMAAALAGLEPARVDYVKLHATATPLNDLAEAKAVERLFGDRVPCGGLKGLLGHTLGASGALETVALLEALEHGWLPGTCGLETPDPACRLNLQRHPRRQQAGRVLGNAFGFGGSNASVLLGWEADAVTEPVSVTGIGVRAAVVCAPENDWSVSLNVETASPDPKRIPAVIRRRTGEATRLALCAGLLACERAGVDPRELPAVFASVGGEMQVTDRLLVELAKPDGCVSPTAFHNSVHNAAAGYWSIATGSRQPTTALGAGEATFAMAWLEAWTRLLTEAERVLLVCYEERWPPHLQPGMGRYPVALAWVLERGGRIGPPEQTRAALPADLQPLVASSPVLAGLALVRALENGNRQTVPLGSGWSVELQ</sequence>
<dbReference type="InterPro" id="IPR016039">
    <property type="entry name" value="Thiolase-like"/>
</dbReference>
<feature type="domain" description="WH2" evidence="5">
    <location>
        <begin position="18"/>
        <end position="36"/>
    </location>
</feature>
<evidence type="ECO:0000259" key="5">
    <source>
        <dbReference type="PROSITE" id="PS51082"/>
    </source>
</evidence>
<dbReference type="PROSITE" id="PS51082">
    <property type="entry name" value="WH2"/>
    <property type="match status" value="1"/>
</dbReference>
<dbReference type="PANTHER" id="PTHR11712">
    <property type="entry name" value="POLYKETIDE SYNTHASE-RELATED"/>
    <property type="match status" value="1"/>
</dbReference>
<dbReference type="GO" id="GO:0003779">
    <property type="term" value="F:actin binding"/>
    <property type="evidence" value="ECO:0007669"/>
    <property type="project" value="InterPro"/>
</dbReference>
<dbReference type="Pfam" id="PF02801">
    <property type="entry name" value="Ketoacyl-synt_C"/>
    <property type="match status" value="1"/>
</dbReference>
<keyword evidence="8" id="KW-1185">Reference proteome</keyword>
<dbReference type="PROSITE" id="PS52004">
    <property type="entry name" value="KS3_2"/>
    <property type="match status" value="1"/>
</dbReference>
<dbReference type="AlphaFoldDB" id="A0AAU9CKC5"/>
<dbReference type="RefSeq" id="WP_286292463.1">
    <property type="nucleotide sequence ID" value="NZ_AP024718.1"/>
</dbReference>
<evidence type="ECO:0000256" key="2">
    <source>
        <dbReference type="ARBA" id="ARBA00008467"/>
    </source>
</evidence>
<dbReference type="Pfam" id="PF13723">
    <property type="entry name" value="Ketoacyl-synt_2"/>
    <property type="match status" value="1"/>
</dbReference>
<evidence type="ECO:0000256" key="4">
    <source>
        <dbReference type="RuleBase" id="RU003694"/>
    </source>
</evidence>
<evidence type="ECO:0000256" key="3">
    <source>
        <dbReference type="ARBA" id="ARBA00022679"/>
    </source>
</evidence>
<reference evidence="8" key="1">
    <citation type="journal article" date="2024" name="Int. J. Syst. Evol. Microbiol.">
        <title>Methylomarinovum tepidoasis sp. nov., a moderately thermophilic methanotroph of the family Methylothermaceae isolated from a deep-sea hydrothermal field.</title>
        <authorList>
            <person name="Hirayama H."/>
            <person name="Takaki Y."/>
            <person name="Abe M."/>
            <person name="Miyazaki M."/>
            <person name="Uematsu K."/>
            <person name="Matsui Y."/>
            <person name="Takai K."/>
        </authorList>
    </citation>
    <scope>NUCLEOTIDE SEQUENCE [LARGE SCALE GENOMIC DNA]</scope>
    <source>
        <strain evidence="8">IN45</strain>
    </source>
</reference>
<feature type="domain" description="Ketosynthase family 3 (KS3)" evidence="6">
    <location>
        <begin position="1"/>
        <end position="390"/>
    </location>
</feature>
<name>A0AAU9CKC5_9GAMM</name>
<dbReference type="Proteomes" id="UP001321450">
    <property type="component" value="Chromosome"/>
</dbReference>
<comment type="similarity">
    <text evidence="2 4">Belongs to the thiolase-like superfamily. Beta-ketoacyl-ACP synthases family.</text>
</comment>
<evidence type="ECO:0000259" key="6">
    <source>
        <dbReference type="PROSITE" id="PS52004"/>
    </source>
</evidence>
<dbReference type="PANTHER" id="PTHR11712:SF320">
    <property type="entry name" value="BETA-KETOACYL SYNTHASE"/>
    <property type="match status" value="1"/>
</dbReference>
<dbReference type="InterPro" id="IPR000794">
    <property type="entry name" value="Beta-ketoacyl_synthase"/>
</dbReference>
<dbReference type="SMART" id="SM00825">
    <property type="entry name" value="PKS_KS"/>
    <property type="match status" value="1"/>
</dbReference>
<dbReference type="InterPro" id="IPR020841">
    <property type="entry name" value="PKS_Beta-ketoAc_synthase_dom"/>
</dbReference>
<dbReference type="GO" id="GO:0004315">
    <property type="term" value="F:3-oxoacyl-[acyl-carrier-protein] synthase activity"/>
    <property type="evidence" value="ECO:0007669"/>
    <property type="project" value="UniProtKB-EC"/>
</dbReference>
<keyword evidence="7" id="KW-0012">Acyltransferase</keyword>
<accession>A0AAU9CKC5</accession>
<dbReference type="Gene3D" id="3.40.47.10">
    <property type="match status" value="3"/>
</dbReference>
<dbReference type="InterPro" id="IPR014030">
    <property type="entry name" value="Ketoacyl_synth_N"/>
</dbReference>
<dbReference type="GO" id="GO:0005829">
    <property type="term" value="C:cytosol"/>
    <property type="evidence" value="ECO:0007669"/>
    <property type="project" value="TreeGrafter"/>
</dbReference>
<proteinExistence type="inferred from homology"/>
<dbReference type="Pfam" id="PF00109">
    <property type="entry name" value="ketoacyl-synt"/>
    <property type="match status" value="1"/>
</dbReference>
<comment type="pathway">
    <text evidence="1">Lipid metabolism; fatty acid biosynthesis.</text>
</comment>
<dbReference type="PROSITE" id="PS00606">
    <property type="entry name" value="KS3_1"/>
    <property type="match status" value="1"/>
</dbReference>
<dbReference type="InterPro" id="IPR003124">
    <property type="entry name" value="WH2_dom"/>
</dbReference>
<protein>
    <submittedName>
        <fullName evidence="7">3-oxoacyl-[acyl-carrier-protein] synthase I</fullName>
        <ecNumber evidence="7">2.3.1.41</ecNumber>
    </submittedName>
</protein>
<evidence type="ECO:0000313" key="7">
    <source>
        <dbReference type="EMBL" id="BCX89886.1"/>
    </source>
</evidence>
<evidence type="ECO:0000313" key="8">
    <source>
        <dbReference type="Proteomes" id="UP001321450"/>
    </source>
</evidence>
<dbReference type="GO" id="GO:0006633">
    <property type="term" value="P:fatty acid biosynthetic process"/>
    <property type="evidence" value="ECO:0007669"/>
    <property type="project" value="InterPro"/>
</dbReference>
<dbReference type="EC" id="2.3.1.41" evidence="7"/>
<gene>
    <name evidence="7" type="ORF">MIN45_P2260</name>
</gene>
<dbReference type="InterPro" id="IPR014031">
    <property type="entry name" value="Ketoacyl_synth_C"/>
</dbReference>
<organism evidence="7 8">
    <name type="scientific">Methylomarinovum tepidoasis</name>
    <dbReference type="NCBI Taxonomy" id="2840183"/>
    <lineage>
        <taxon>Bacteria</taxon>
        <taxon>Pseudomonadati</taxon>
        <taxon>Pseudomonadota</taxon>
        <taxon>Gammaproteobacteria</taxon>
        <taxon>Methylococcales</taxon>
        <taxon>Methylothermaceae</taxon>
        <taxon>Methylomarinovum</taxon>
    </lineage>
</organism>
<dbReference type="EMBL" id="AP024718">
    <property type="protein sequence ID" value="BCX89886.1"/>
    <property type="molecule type" value="Genomic_DNA"/>
</dbReference>
<dbReference type="NCBIfam" id="NF006618">
    <property type="entry name" value="PRK09185.1"/>
    <property type="match status" value="1"/>
</dbReference>